<evidence type="ECO:0000256" key="3">
    <source>
        <dbReference type="ARBA" id="ARBA00022723"/>
    </source>
</evidence>
<dbReference type="GO" id="GO:0020037">
    <property type="term" value="F:heme binding"/>
    <property type="evidence" value="ECO:0007669"/>
    <property type="project" value="InterPro"/>
</dbReference>
<keyword evidence="8" id="KW-1185">Reference proteome</keyword>
<name>A0A7R9M0W4_9ACAR</name>
<accession>A0A7R9M0W4</accession>
<keyword evidence="6" id="KW-0503">Monooxygenase</keyword>
<keyword evidence="3" id="KW-0479">Metal-binding</keyword>
<dbReference type="GO" id="GO:0008395">
    <property type="term" value="F:steroid hydroxylase activity"/>
    <property type="evidence" value="ECO:0007669"/>
    <property type="project" value="TreeGrafter"/>
</dbReference>
<dbReference type="PANTHER" id="PTHR24302:SF15">
    <property type="entry name" value="FATTY-ACID PEROXYGENASE"/>
    <property type="match status" value="1"/>
</dbReference>
<evidence type="ECO:0000313" key="7">
    <source>
        <dbReference type="EMBL" id="CAD7651547.1"/>
    </source>
</evidence>
<evidence type="ECO:0008006" key="9">
    <source>
        <dbReference type="Google" id="ProtNLM"/>
    </source>
</evidence>
<keyword evidence="4" id="KW-0560">Oxidoreductase</keyword>
<gene>
    <name evidence="7" type="ORF">OSB1V03_LOCUS23417</name>
</gene>
<dbReference type="InterPro" id="IPR036396">
    <property type="entry name" value="Cyt_P450_sf"/>
</dbReference>
<protein>
    <recommendedName>
        <fullName evidence="9">Cytochrome P450</fullName>
    </recommendedName>
</protein>
<dbReference type="Proteomes" id="UP000759131">
    <property type="component" value="Unassembled WGS sequence"/>
</dbReference>
<dbReference type="AlphaFoldDB" id="A0A7R9M0W4"/>
<feature type="non-terminal residue" evidence="7">
    <location>
        <position position="127"/>
    </location>
</feature>
<evidence type="ECO:0000256" key="5">
    <source>
        <dbReference type="ARBA" id="ARBA00023004"/>
    </source>
</evidence>
<feature type="non-terminal residue" evidence="7">
    <location>
        <position position="1"/>
    </location>
</feature>
<dbReference type="GO" id="GO:0005506">
    <property type="term" value="F:iron ion binding"/>
    <property type="evidence" value="ECO:0007669"/>
    <property type="project" value="InterPro"/>
</dbReference>
<dbReference type="InterPro" id="IPR050705">
    <property type="entry name" value="Cytochrome_P450_3A"/>
</dbReference>
<evidence type="ECO:0000256" key="4">
    <source>
        <dbReference type="ARBA" id="ARBA00023002"/>
    </source>
</evidence>
<dbReference type="Gene3D" id="1.10.630.10">
    <property type="entry name" value="Cytochrome P450"/>
    <property type="match status" value="1"/>
</dbReference>
<dbReference type="PANTHER" id="PTHR24302">
    <property type="entry name" value="CYTOCHROME P450 FAMILY 3"/>
    <property type="match status" value="1"/>
</dbReference>
<organism evidence="7">
    <name type="scientific">Medioppia subpectinata</name>
    <dbReference type="NCBI Taxonomy" id="1979941"/>
    <lineage>
        <taxon>Eukaryota</taxon>
        <taxon>Metazoa</taxon>
        <taxon>Ecdysozoa</taxon>
        <taxon>Arthropoda</taxon>
        <taxon>Chelicerata</taxon>
        <taxon>Arachnida</taxon>
        <taxon>Acari</taxon>
        <taxon>Acariformes</taxon>
        <taxon>Sarcoptiformes</taxon>
        <taxon>Oribatida</taxon>
        <taxon>Brachypylina</taxon>
        <taxon>Oppioidea</taxon>
        <taxon>Oppiidae</taxon>
        <taxon>Medioppia</taxon>
    </lineage>
</organism>
<dbReference type="Pfam" id="PF00067">
    <property type="entry name" value="p450"/>
    <property type="match status" value="1"/>
</dbReference>
<dbReference type="GO" id="GO:0016705">
    <property type="term" value="F:oxidoreductase activity, acting on paired donors, with incorporation or reduction of molecular oxygen"/>
    <property type="evidence" value="ECO:0007669"/>
    <property type="project" value="InterPro"/>
</dbReference>
<reference evidence="7" key="1">
    <citation type="submission" date="2020-11" db="EMBL/GenBank/DDBJ databases">
        <authorList>
            <person name="Tran Van P."/>
        </authorList>
    </citation>
    <scope>NUCLEOTIDE SEQUENCE</scope>
</reference>
<proteinExistence type="inferred from homology"/>
<dbReference type="EMBL" id="OC912946">
    <property type="protein sequence ID" value="CAD7651547.1"/>
    <property type="molecule type" value="Genomic_DNA"/>
</dbReference>
<dbReference type="InterPro" id="IPR001128">
    <property type="entry name" value="Cyt_P450"/>
</dbReference>
<evidence type="ECO:0000256" key="1">
    <source>
        <dbReference type="ARBA" id="ARBA00010617"/>
    </source>
</evidence>
<dbReference type="OrthoDB" id="6435524at2759"/>
<evidence type="ECO:0000256" key="6">
    <source>
        <dbReference type="ARBA" id="ARBA00023033"/>
    </source>
</evidence>
<dbReference type="EMBL" id="CAJPIZ010058371">
    <property type="protein sequence ID" value="CAG2123472.1"/>
    <property type="molecule type" value="Genomic_DNA"/>
</dbReference>
<keyword evidence="2" id="KW-0349">Heme</keyword>
<keyword evidence="5" id="KW-0408">Iron</keyword>
<evidence type="ECO:0000256" key="2">
    <source>
        <dbReference type="ARBA" id="ARBA00022617"/>
    </source>
</evidence>
<sequence>KWYRILNYWSERNISGPKPIPLFGNNLSYVLKPRAMVDMEWYKSYGSIYGVYDCGQPILYVLDPVLIKQILVKQFHTFTNRALIPEFSGLISKSIPRARDENWKRIRAIASPTFTTGKLRHMYPLLN</sequence>
<evidence type="ECO:0000313" key="8">
    <source>
        <dbReference type="Proteomes" id="UP000759131"/>
    </source>
</evidence>
<comment type="similarity">
    <text evidence="1">Belongs to the cytochrome P450 family.</text>
</comment>
<dbReference type="SUPFAM" id="SSF48264">
    <property type="entry name" value="Cytochrome P450"/>
    <property type="match status" value="1"/>
</dbReference>